<sequence>MTIALKSALYSRRRGRQLSTLDPSYPRSSFVGTMLHRFNLFKMEQLVAYHKSNPMAFSYLRKHNFVSGAADFQRLRRLYLT</sequence>
<reference evidence="2 3" key="2">
    <citation type="submission" date="2018-01" db="EMBL/GenBank/DDBJ databases">
        <authorList>
            <person name="Gaut B.S."/>
            <person name="Morton B.R."/>
            <person name="Clegg M.T."/>
            <person name="Duvall M.R."/>
        </authorList>
    </citation>
    <scope>NUCLEOTIDE SEQUENCE</scope>
    <source>
        <strain evidence="2">Cupriavidus taiwanensis STM 8555</strain>
        <plasmid evidence="2">I</plasmid>
    </source>
</reference>
<keyword evidence="2" id="KW-0614">Plasmid</keyword>
<accession>A0A375HBC3</accession>
<proteinExistence type="predicted"/>
<evidence type="ECO:0000313" key="1">
    <source>
        <dbReference type="EMBL" id="SOZ75398.1"/>
    </source>
</evidence>
<dbReference type="EMBL" id="LT984809">
    <property type="protein sequence ID" value="SPD49032.1"/>
    <property type="molecule type" value="Genomic_DNA"/>
</dbReference>
<evidence type="ECO:0000313" key="2">
    <source>
        <dbReference type="EMBL" id="SPD49032.1"/>
    </source>
</evidence>
<name>A0A375HBC3_9BURK</name>
<organism evidence="2">
    <name type="scientific">Cupriavidus taiwanensis</name>
    <dbReference type="NCBI Taxonomy" id="164546"/>
    <lineage>
        <taxon>Bacteria</taxon>
        <taxon>Pseudomonadati</taxon>
        <taxon>Pseudomonadota</taxon>
        <taxon>Betaproteobacteria</taxon>
        <taxon>Burkholderiales</taxon>
        <taxon>Burkholderiaceae</taxon>
        <taxon>Cupriavidus</taxon>
    </lineage>
</organism>
<reference evidence="1" key="1">
    <citation type="submission" date="2018-01" db="EMBL/GenBank/DDBJ databases">
        <authorList>
            <person name="Clerissi C."/>
        </authorList>
    </citation>
    <scope>NUCLEOTIDE SEQUENCE</scope>
    <source>
        <strain evidence="1">Cupriavidus taiwanensis STM 8556</strain>
    </source>
</reference>
<dbReference type="Proteomes" id="UP000256952">
    <property type="component" value="Unassembled WGS sequence"/>
</dbReference>
<geneLocation type="plasmid" evidence="2">
    <name>I</name>
</geneLocation>
<protein>
    <submittedName>
        <fullName evidence="2">Uncharacterized protein</fullName>
    </submittedName>
</protein>
<gene>
    <name evidence="2" type="ORF">CBM2612_P0377</name>
    <name evidence="1" type="ORF">CBM2613_U40014</name>
</gene>
<evidence type="ECO:0000313" key="3">
    <source>
        <dbReference type="Proteomes" id="UP000256952"/>
    </source>
</evidence>
<dbReference type="EMBL" id="OFTH01000055">
    <property type="protein sequence ID" value="SOZ75398.1"/>
    <property type="molecule type" value="Genomic_DNA"/>
</dbReference>
<dbReference type="AlphaFoldDB" id="A0A375HBC3"/>